<dbReference type="PANTHER" id="PTHR47791:SF3">
    <property type="entry name" value="MEIOTICALLY UP-REGULATED GENE 191 PROTEIN"/>
    <property type="match status" value="1"/>
</dbReference>
<keyword evidence="4" id="KW-1185">Reference proteome</keyword>
<protein>
    <submittedName>
        <fullName evidence="3">Glycoside hydrolase family 76 protein</fullName>
    </submittedName>
</protein>
<reference evidence="3 4" key="1">
    <citation type="submission" date="2024-04" db="EMBL/GenBank/DDBJ databases">
        <title>Luteolibacter sp. isolated from soil.</title>
        <authorList>
            <person name="An J."/>
        </authorList>
    </citation>
    <scope>NUCLEOTIDE SEQUENCE [LARGE SCALE GENOMIC DNA]</scope>
    <source>
        <strain evidence="3 4">Y139</strain>
    </source>
</reference>
<dbReference type="InterPro" id="IPR053169">
    <property type="entry name" value="MUG_Protein"/>
</dbReference>
<dbReference type="Proteomes" id="UP001371305">
    <property type="component" value="Unassembled WGS sequence"/>
</dbReference>
<dbReference type="SUPFAM" id="SSF48208">
    <property type="entry name" value="Six-hairpin glycosidases"/>
    <property type="match status" value="1"/>
</dbReference>
<dbReference type="InterPro" id="IPR008928">
    <property type="entry name" value="6-hairpin_glycosidase_sf"/>
</dbReference>
<evidence type="ECO:0000256" key="1">
    <source>
        <dbReference type="SAM" id="MobiDB-lite"/>
    </source>
</evidence>
<gene>
    <name evidence="3" type="ORF">WKV53_02990</name>
</gene>
<comment type="caution">
    <text evidence="3">The sequence shown here is derived from an EMBL/GenBank/DDBJ whole genome shotgun (WGS) entry which is preliminary data.</text>
</comment>
<dbReference type="Pfam" id="PF03663">
    <property type="entry name" value="Glyco_hydro_76"/>
    <property type="match status" value="1"/>
</dbReference>
<dbReference type="InterPro" id="IPR005198">
    <property type="entry name" value="Glyco_hydro_76"/>
</dbReference>
<feature type="signal peptide" evidence="2">
    <location>
        <begin position="1"/>
        <end position="23"/>
    </location>
</feature>
<evidence type="ECO:0000256" key="2">
    <source>
        <dbReference type="SAM" id="SignalP"/>
    </source>
</evidence>
<sequence length="408" mass="45971">MISRSAFLRSLAATALFPRFSSAQETAAKPDFAKVFRDGMVTLDEIFWVPEIANWLDRPGKDLRGHFEGKINPPWWSCANVVEAMVDFMNLTRTGLYDARLREIHAGNVQRGSRLPQVAESLRKQGKWSDADEEKLRRKTKAPDPEKIHGSEFRNEYLDDSAWWGVAWLKFHERTKDPRYLRTAVAIQKHMANNWRKEGGVSWAEEADKRDPNAITNSLFVVLSARLARVTKQREFLDWAEKGFAWEKEAKLYDGTGIVDRPGHQGDYWSYNQGAYVGGLEALHQATGKQAWLDEAAAVAATIVEKSGIVLEDGVLYEKLSTDGWDVGLFKGICARYFGILSRSLKRQKIHADVAAKLDRVVAASAGAILKLPQEEKLYPLEWQEPPRAKIANFNTQLSALITVAAAL</sequence>
<dbReference type="RefSeq" id="WP_341402860.1">
    <property type="nucleotide sequence ID" value="NZ_JBBUKT010000001.1"/>
</dbReference>
<feature type="compositionally biased region" description="Basic and acidic residues" evidence="1">
    <location>
        <begin position="121"/>
        <end position="146"/>
    </location>
</feature>
<keyword evidence="2" id="KW-0732">Signal</keyword>
<feature type="region of interest" description="Disordered" evidence="1">
    <location>
        <begin position="120"/>
        <end position="146"/>
    </location>
</feature>
<proteinExistence type="predicted"/>
<feature type="chain" id="PRO_5046709699" evidence="2">
    <location>
        <begin position="24"/>
        <end position="408"/>
    </location>
</feature>
<dbReference type="Gene3D" id="1.50.10.20">
    <property type="match status" value="1"/>
</dbReference>
<name>A0ABU9API6_9BACT</name>
<evidence type="ECO:0000313" key="4">
    <source>
        <dbReference type="Proteomes" id="UP001371305"/>
    </source>
</evidence>
<organism evidence="3 4">
    <name type="scientific">Luteolibacter soli</name>
    <dbReference type="NCBI Taxonomy" id="3135280"/>
    <lineage>
        <taxon>Bacteria</taxon>
        <taxon>Pseudomonadati</taxon>
        <taxon>Verrucomicrobiota</taxon>
        <taxon>Verrucomicrobiia</taxon>
        <taxon>Verrucomicrobiales</taxon>
        <taxon>Verrucomicrobiaceae</taxon>
        <taxon>Luteolibacter</taxon>
    </lineage>
</organism>
<accession>A0ABU9API6</accession>
<evidence type="ECO:0000313" key="3">
    <source>
        <dbReference type="EMBL" id="MEK7949443.1"/>
    </source>
</evidence>
<dbReference type="PANTHER" id="PTHR47791">
    <property type="entry name" value="MEIOTICALLY UP-REGULATED GENE 191 PROTEIN"/>
    <property type="match status" value="1"/>
</dbReference>
<keyword evidence="3" id="KW-0378">Hydrolase</keyword>
<dbReference type="EMBL" id="JBBUKT010000001">
    <property type="protein sequence ID" value="MEK7949443.1"/>
    <property type="molecule type" value="Genomic_DNA"/>
</dbReference>
<dbReference type="GO" id="GO:0016787">
    <property type="term" value="F:hydrolase activity"/>
    <property type="evidence" value="ECO:0007669"/>
    <property type="project" value="UniProtKB-KW"/>
</dbReference>